<reference evidence="2 3" key="1">
    <citation type="journal article" date="2012" name="Stand. Genomic Sci.">
        <title>Complete genome sequence of Pyrobaculum oguniense.</title>
        <authorList>
            <person name="Bernick D.L."/>
            <person name="Karplus K."/>
            <person name="Lui L.M."/>
            <person name="Coker J.K."/>
            <person name="Murphy J.N."/>
            <person name="Chan P.P."/>
            <person name="Cozen A.E."/>
            <person name="Lowe T.M."/>
        </authorList>
    </citation>
    <scope>NUCLEOTIDE SEQUENCE [LARGE SCALE GENOMIC DNA]</scope>
    <source>
        <strain evidence="2 3">TE7</strain>
    </source>
</reference>
<dbReference type="EMBL" id="CP003316">
    <property type="protein sequence ID" value="AFA38539.1"/>
    <property type="molecule type" value="Genomic_DNA"/>
</dbReference>
<accession>H6Q775</accession>
<dbReference type="eggNOG" id="arCOG02041">
    <property type="taxonomic scope" value="Archaea"/>
</dbReference>
<dbReference type="PROSITE" id="PS50035">
    <property type="entry name" value="PLD"/>
    <property type="match status" value="1"/>
</dbReference>
<evidence type="ECO:0000259" key="1">
    <source>
        <dbReference type="PROSITE" id="PS50035"/>
    </source>
</evidence>
<dbReference type="KEGG" id="pog:Pogu_0512"/>
<dbReference type="HOGENOM" id="CLU_1136095_0_0_2"/>
<protein>
    <recommendedName>
        <fullName evidence="1">PLD phosphodiesterase domain-containing protein</fullName>
    </recommendedName>
</protein>
<dbReference type="Proteomes" id="UP000009062">
    <property type="component" value="Chromosome"/>
</dbReference>
<dbReference type="STRING" id="698757.Pogu_0512"/>
<gene>
    <name evidence="2" type="ordered locus">Pogu_0512</name>
</gene>
<dbReference type="InterPro" id="IPR025202">
    <property type="entry name" value="PLD-like_dom"/>
</dbReference>
<dbReference type="InterPro" id="IPR001736">
    <property type="entry name" value="PLipase_D/transphosphatidylase"/>
</dbReference>
<evidence type="ECO:0000313" key="2">
    <source>
        <dbReference type="EMBL" id="AFA38539.1"/>
    </source>
</evidence>
<dbReference type="AlphaFoldDB" id="H6Q775"/>
<dbReference type="Gene3D" id="3.30.870.10">
    <property type="entry name" value="Endonuclease Chain A"/>
    <property type="match status" value="1"/>
</dbReference>
<dbReference type="GO" id="GO:0003824">
    <property type="term" value="F:catalytic activity"/>
    <property type="evidence" value="ECO:0007669"/>
    <property type="project" value="InterPro"/>
</dbReference>
<dbReference type="Pfam" id="PF13091">
    <property type="entry name" value="PLDc_2"/>
    <property type="match status" value="1"/>
</dbReference>
<proteinExistence type="predicted"/>
<dbReference type="SUPFAM" id="SSF56024">
    <property type="entry name" value="Phospholipase D/nuclease"/>
    <property type="match status" value="1"/>
</dbReference>
<sequence length="244" mass="27279">MSSEAEILLKALRERGGCAKLPELAVATGYSVFRLLTVLNELLAVGAVRRDRVGDPLNPLSTTEWCVQEPKSKQEVLGSIEALIATPPLLKDAAELIAPLGIPVISSQEVLRNALCNTSTYFKLAVPYIDSTAYVFFTENCLSPKAEYKILLTGQREDKMQATLRILEDIRNYIPNVVYRAVDGKRGLHAKFLVVDGKYAAVFTFNLYYTHYVRNYDIGVVVRGSLVELLDKIFDYLWSRATQP</sequence>
<evidence type="ECO:0000313" key="3">
    <source>
        <dbReference type="Proteomes" id="UP000009062"/>
    </source>
</evidence>
<organism evidence="2 3">
    <name type="scientific">Pyrobaculum oguniense (strain DSM 13380 / JCM 10595 / TE7)</name>
    <dbReference type="NCBI Taxonomy" id="698757"/>
    <lineage>
        <taxon>Archaea</taxon>
        <taxon>Thermoproteota</taxon>
        <taxon>Thermoprotei</taxon>
        <taxon>Thermoproteales</taxon>
        <taxon>Thermoproteaceae</taxon>
        <taxon>Pyrobaculum</taxon>
    </lineage>
</organism>
<keyword evidence="3" id="KW-1185">Reference proteome</keyword>
<name>H6Q775_PYROT</name>
<feature type="domain" description="PLD phosphodiesterase" evidence="1">
    <location>
        <begin position="184"/>
        <end position="211"/>
    </location>
</feature>